<dbReference type="InterPro" id="IPR035234">
    <property type="entry name" value="IgGFc-bd_N"/>
</dbReference>
<reference evidence="4" key="1">
    <citation type="submission" date="2016-10" db="EMBL/GenBank/DDBJ databases">
        <authorList>
            <person name="Varghese N."/>
            <person name="Submissions S."/>
        </authorList>
    </citation>
    <scope>NUCLEOTIDE SEQUENCE [LARGE SCALE GENOMIC DNA]</scope>
    <source>
        <strain evidence="4">CGMCC 1.12402</strain>
    </source>
</reference>
<dbReference type="InterPro" id="IPR026341">
    <property type="entry name" value="T9SS_type_B"/>
</dbReference>
<dbReference type="Pfam" id="PF18911">
    <property type="entry name" value="PKD_4"/>
    <property type="match status" value="1"/>
</dbReference>
<gene>
    <name evidence="3" type="ORF">SAMN05216290_3084</name>
</gene>
<dbReference type="PANTHER" id="PTHR46534">
    <property type="entry name" value="IGGFC_BINDING DOMAIN-CONTAINING PROTEIN"/>
    <property type="match status" value="1"/>
</dbReference>
<dbReference type="CDD" id="cd00146">
    <property type="entry name" value="PKD"/>
    <property type="match status" value="1"/>
</dbReference>
<feature type="chain" id="PRO_5011452381" evidence="1">
    <location>
        <begin position="21"/>
        <end position="1082"/>
    </location>
</feature>
<sequence>MRKGLLTILFVAIGLFSAKAQVTTEGTEFWLGFMENNDGQSPSVLEVFITAKSEANVKLEIFTNGTTKNFTVQPGNTHSEVISVEPSNSFAASLSGNIENKAIRITADRKISVFAFNNRINSADATVVLPKNSLGNEYYAVAYYEDPPFNDQVGVANSPSEILLVSPQDGTTIEITPSVDVVGGVSAGTTYQITMNEGDVYQLQSFDDLTGTFLRTVDDGSSECKTFAVFGGNKWTRVTGGQDCSGVVTGQAPNQTNWAGGYAGDHLFEQMYPLSSWGQDFVVTPIELRNNYVYRIIAAEANTTISIDGNSTLVLGAGEYEDFVETGVTYLSADKPISVVQYSTSVSCDNNSASGDGDPFMIVLSPIQQRLEAITFNALRASNITNYFLTIIVDRTATGNVMLNDAAVPTFRFRNINGTDLAYASLNLSGGEDYTLESEDGFIAYVYAYGGIESFGYVAGASLENLNVQINAADPYLMENVISQEACINSELTFTAEFEVKPGEQPRYNTFDWHFGDGTTATGETVTHTYDAEGVYDVTLIASDGNTSCGGDSEVIFGSVTINDIDVGEVIGPASVCPDVTGIEYAVDGPDDYTYQWLIAPFSGQITSADNTKQITVDWGAANDNAYLKLVPFNELGCPGDTITYDVRINKRLEPLPPKTDSYVEANSMLAEVCFTERMNTRFYTTPTNGSEYEWFIEGGDFVPAGANNSNEVFVDWGNAGEGKIWYREFNPSISDCEGYSDTLNVKVYDQIVAVPSVSHVLCFGQNNGAIDLTITEGKGSNYTVEWDNNMTGASISGLRAGDYEATINDDLGCQITTVPITVTQPDELEIVDAPIILNVRCFEEANGAIMLNVQGGTTPYAFNWTGNGVNVTTSSPELNNLKAGVYAVVVTDANGCTVSSSNLEVTEPDLLEPDLESLINNPICPDASDGTAFVDAKGGSPDYQFYWNNDPNIDEQEGRSMNRGTYTVRIVDANGCETSLTIDKIERIPRIYMPNAFSPNGDNVNDEFKPVADCAVVYSIQIFNRWGSVVFASEDLTQGWDGTFEGGDAPNGKYSYVIFYAGTLNGVTFEENIRGTVNLYR</sequence>
<organism evidence="3 4">
    <name type="scientific">Roseivirga pacifica</name>
    <dbReference type="NCBI Taxonomy" id="1267423"/>
    <lineage>
        <taxon>Bacteria</taxon>
        <taxon>Pseudomonadati</taxon>
        <taxon>Bacteroidota</taxon>
        <taxon>Cytophagia</taxon>
        <taxon>Cytophagales</taxon>
        <taxon>Roseivirgaceae</taxon>
        <taxon>Roseivirga</taxon>
    </lineage>
</organism>
<dbReference type="InterPro" id="IPR013783">
    <property type="entry name" value="Ig-like_fold"/>
</dbReference>
<dbReference type="InterPro" id="IPR045829">
    <property type="entry name" value="PKD_6"/>
</dbReference>
<dbReference type="Proteomes" id="UP000199437">
    <property type="component" value="Unassembled WGS sequence"/>
</dbReference>
<proteinExistence type="predicted"/>
<dbReference type="NCBIfam" id="TIGR04131">
    <property type="entry name" value="Bac_Flav_CTERM"/>
    <property type="match status" value="1"/>
</dbReference>
<evidence type="ECO:0000259" key="2">
    <source>
        <dbReference type="PROSITE" id="PS50093"/>
    </source>
</evidence>
<keyword evidence="4" id="KW-1185">Reference proteome</keyword>
<evidence type="ECO:0000313" key="4">
    <source>
        <dbReference type="Proteomes" id="UP000199437"/>
    </source>
</evidence>
<dbReference type="InterPro" id="IPR000601">
    <property type="entry name" value="PKD_dom"/>
</dbReference>
<evidence type="ECO:0000256" key="1">
    <source>
        <dbReference type="SAM" id="SignalP"/>
    </source>
</evidence>
<dbReference type="PROSITE" id="PS50093">
    <property type="entry name" value="PKD"/>
    <property type="match status" value="1"/>
</dbReference>
<dbReference type="AlphaFoldDB" id="A0A1I0R4Z8"/>
<dbReference type="SUPFAM" id="SSF49299">
    <property type="entry name" value="PKD domain"/>
    <property type="match status" value="1"/>
</dbReference>
<dbReference type="RefSeq" id="WP_090259518.1">
    <property type="nucleotide sequence ID" value="NZ_FOIR01000003.1"/>
</dbReference>
<protein>
    <submittedName>
        <fullName evidence="3">Gliding motility-associated C-terminal domain-containing protein</fullName>
    </submittedName>
</protein>
<feature type="signal peptide" evidence="1">
    <location>
        <begin position="1"/>
        <end position="20"/>
    </location>
</feature>
<dbReference type="InterPro" id="IPR035986">
    <property type="entry name" value="PKD_dom_sf"/>
</dbReference>
<dbReference type="STRING" id="1267423.SAMN05216290_3084"/>
<keyword evidence="1" id="KW-0732">Signal</keyword>
<dbReference type="Pfam" id="PF13573">
    <property type="entry name" value="SprB"/>
    <property type="match status" value="3"/>
</dbReference>
<dbReference type="OrthoDB" id="7794186at2"/>
<dbReference type="SMART" id="SM00089">
    <property type="entry name" value="PKD"/>
    <property type="match status" value="3"/>
</dbReference>
<accession>A0A1I0R4Z8</accession>
<name>A0A1I0R4Z8_9BACT</name>
<dbReference type="Pfam" id="PF19408">
    <property type="entry name" value="PKD_6"/>
    <property type="match status" value="1"/>
</dbReference>
<feature type="domain" description="PKD" evidence="2">
    <location>
        <begin position="506"/>
        <end position="544"/>
    </location>
</feature>
<evidence type="ECO:0000313" key="3">
    <source>
        <dbReference type="EMBL" id="SEW35639.1"/>
    </source>
</evidence>
<dbReference type="PANTHER" id="PTHR46534:SF1">
    <property type="entry name" value="IGGFC-BINDING PROTEIN N-TERMINAL DOMAIN-CONTAINING PROTEIN"/>
    <property type="match status" value="1"/>
</dbReference>
<dbReference type="Pfam" id="PF13585">
    <property type="entry name" value="CHU_C"/>
    <property type="match status" value="1"/>
</dbReference>
<dbReference type="InterPro" id="IPR022409">
    <property type="entry name" value="PKD/Chitinase_dom"/>
</dbReference>
<dbReference type="Gene3D" id="2.60.40.10">
    <property type="entry name" value="Immunoglobulins"/>
    <property type="match status" value="2"/>
</dbReference>
<dbReference type="GeneID" id="99987764"/>
<dbReference type="Pfam" id="PF17517">
    <property type="entry name" value="IgGFc_binding"/>
    <property type="match status" value="1"/>
</dbReference>
<dbReference type="InterPro" id="IPR025667">
    <property type="entry name" value="SprB_repeat"/>
</dbReference>
<dbReference type="EMBL" id="FOIR01000003">
    <property type="protein sequence ID" value="SEW35639.1"/>
    <property type="molecule type" value="Genomic_DNA"/>
</dbReference>